<sequence>VGLCVLWVISRQLIFTFHPLLRETNIAGCQSGTENTLLTATTIATITAATTTAVINTFQYYNYC</sequence>
<feature type="non-terminal residue" evidence="1">
    <location>
        <position position="1"/>
    </location>
</feature>
<protein>
    <submittedName>
        <fullName evidence="1">Uncharacterized protein</fullName>
    </submittedName>
</protein>
<reference evidence="1" key="1">
    <citation type="submission" date="2014-12" db="EMBL/GenBank/DDBJ databases">
        <title>Insight into the proteome of Arion vulgaris.</title>
        <authorList>
            <person name="Aradska J."/>
            <person name="Bulat T."/>
            <person name="Smidak R."/>
            <person name="Sarate P."/>
            <person name="Gangsoo J."/>
            <person name="Sialana F."/>
            <person name="Bilban M."/>
            <person name="Lubec G."/>
        </authorList>
    </citation>
    <scope>NUCLEOTIDE SEQUENCE</scope>
    <source>
        <tissue evidence="1">Skin</tissue>
    </source>
</reference>
<organism evidence="1">
    <name type="scientific">Arion vulgaris</name>
    <dbReference type="NCBI Taxonomy" id="1028688"/>
    <lineage>
        <taxon>Eukaryota</taxon>
        <taxon>Metazoa</taxon>
        <taxon>Spiralia</taxon>
        <taxon>Lophotrochozoa</taxon>
        <taxon>Mollusca</taxon>
        <taxon>Gastropoda</taxon>
        <taxon>Heterobranchia</taxon>
        <taxon>Euthyneura</taxon>
        <taxon>Panpulmonata</taxon>
        <taxon>Eupulmonata</taxon>
        <taxon>Stylommatophora</taxon>
        <taxon>Helicina</taxon>
        <taxon>Arionoidea</taxon>
        <taxon>Arionidae</taxon>
        <taxon>Arion</taxon>
    </lineage>
</organism>
<accession>A0A0B7ALI7</accession>
<dbReference type="AlphaFoldDB" id="A0A0B7ALI7"/>
<dbReference type="EMBL" id="HACG01035034">
    <property type="protein sequence ID" value="CEK81899.1"/>
    <property type="molecule type" value="Transcribed_RNA"/>
</dbReference>
<evidence type="ECO:0000313" key="1">
    <source>
        <dbReference type="EMBL" id="CEK81899.1"/>
    </source>
</evidence>
<name>A0A0B7ALI7_9EUPU</name>
<gene>
    <name evidence="1" type="primary">ORF128538</name>
</gene>
<proteinExistence type="predicted"/>